<gene>
    <name evidence="1" type="ORF">Aglo03_37810</name>
</gene>
<dbReference type="AlphaFoldDB" id="A0A9W6QQJ6"/>
<sequence>MAYPGGRLLALRGTDVHVLAPDGWIHLGHTTPAGATWLTRDLAEQWCAESGTAPEVLDSVPTR</sequence>
<reference evidence="1" key="1">
    <citation type="submission" date="2023-02" db="EMBL/GenBank/DDBJ databases">
        <title>Actinokineospora globicatena NBRC 15670.</title>
        <authorList>
            <person name="Ichikawa N."/>
            <person name="Sato H."/>
            <person name="Tonouchi N."/>
        </authorList>
    </citation>
    <scope>NUCLEOTIDE SEQUENCE</scope>
    <source>
        <strain evidence="1">NBRC 15670</strain>
    </source>
</reference>
<dbReference type="EMBL" id="BSSD01000005">
    <property type="protein sequence ID" value="GLW92965.1"/>
    <property type="molecule type" value="Genomic_DNA"/>
</dbReference>
<dbReference type="Proteomes" id="UP001165042">
    <property type="component" value="Unassembled WGS sequence"/>
</dbReference>
<organism evidence="1 2">
    <name type="scientific">Actinokineospora globicatena</name>
    <dbReference type="NCBI Taxonomy" id="103729"/>
    <lineage>
        <taxon>Bacteria</taxon>
        <taxon>Bacillati</taxon>
        <taxon>Actinomycetota</taxon>
        <taxon>Actinomycetes</taxon>
        <taxon>Pseudonocardiales</taxon>
        <taxon>Pseudonocardiaceae</taxon>
        <taxon>Actinokineospora</taxon>
    </lineage>
</organism>
<protein>
    <submittedName>
        <fullName evidence="1">Uncharacterized protein</fullName>
    </submittedName>
</protein>
<comment type="caution">
    <text evidence="1">The sequence shown here is derived from an EMBL/GenBank/DDBJ whole genome shotgun (WGS) entry which is preliminary data.</text>
</comment>
<name>A0A9W6QQJ6_9PSEU</name>
<evidence type="ECO:0000313" key="2">
    <source>
        <dbReference type="Proteomes" id="UP001165042"/>
    </source>
</evidence>
<proteinExistence type="predicted"/>
<evidence type="ECO:0000313" key="1">
    <source>
        <dbReference type="EMBL" id="GLW92965.1"/>
    </source>
</evidence>
<accession>A0A9W6QQJ6</accession>
<keyword evidence="2" id="KW-1185">Reference proteome</keyword>